<dbReference type="HOGENOM" id="CLU_862678_0_0_6"/>
<dbReference type="STRING" id="349124.Hhal_0775"/>
<dbReference type="KEGG" id="hha:Hhal_0775"/>
<organism evidence="1 2">
    <name type="scientific">Halorhodospira halophila (strain DSM 244 / SL1)</name>
    <name type="common">Ectothiorhodospira halophila (strain DSM 244 / SL1)</name>
    <dbReference type="NCBI Taxonomy" id="349124"/>
    <lineage>
        <taxon>Bacteria</taxon>
        <taxon>Pseudomonadati</taxon>
        <taxon>Pseudomonadota</taxon>
        <taxon>Gammaproteobacteria</taxon>
        <taxon>Chromatiales</taxon>
        <taxon>Ectothiorhodospiraceae</taxon>
        <taxon>Halorhodospira</taxon>
    </lineage>
</organism>
<evidence type="ECO:0000313" key="2">
    <source>
        <dbReference type="Proteomes" id="UP000000647"/>
    </source>
</evidence>
<dbReference type="Proteomes" id="UP000000647">
    <property type="component" value="Chromosome"/>
</dbReference>
<name>A1WV41_HALHL</name>
<keyword evidence="2" id="KW-1185">Reference proteome</keyword>
<sequence length="322" mass="37026">MTSESPSTPKIIVLGTTYSGSGAVYDYLANRGDGYDPLAGHEYLLPQIPYGLMCLRSAIGESFHHAIADHAVRAFLSVTEQLTRTGTRTRYGKGYGVLLPRFLEEVRQLVHDATAAEFPLQLEWRKAEETRLRRTVNWVLARFLRYRSPPENTWLPVPEKEFVQLTQRMHDRLFVMPSGTSASFTLLNQSGSGWNPVASTDFFSHRKVVLVTRDPRDQFAELKTFKRARNVDEFVKWYRAMQQRIEIEHPDLHIVRFEDFVLDHHDAKSSLCVFSGIEADVPSSYSTEMSTLNISKYRQTLSSEEIEKLETELGQHIRERVQ</sequence>
<gene>
    <name evidence="1" type="ordered locus">Hhal_0775</name>
</gene>
<dbReference type="AlphaFoldDB" id="A1WV41"/>
<dbReference type="Gene3D" id="3.40.50.300">
    <property type="entry name" value="P-loop containing nucleotide triphosphate hydrolases"/>
    <property type="match status" value="1"/>
</dbReference>
<reference evidence="1 2" key="2">
    <citation type="journal article" date="2013" name="Stand. Genomic Sci.">
        <title>Complete genome sequence of Halorhodospira halophila SL1.</title>
        <authorList>
            <person name="Challacombe J.F."/>
            <person name="Majid S."/>
            <person name="Deole R."/>
            <person name="Brettin T.S."/>
            <person name="Bruce D."/>
            <person name="Delano S.F."/>
            <person name="Detter J.C."/>
            <person name="Gleasner C.D."/>
            <person name="Han C.S."/>
            <person name="Misra M."/>
            <person name="Reitenga K.G."/>
            <person name="Mikhailova N."/>
            <person name="Woyke T."/>
            <person name="Pitluck S."/>
            <person name="Nolan M."/>
            <person name="Land M.L."/>
            <person name="Saunders E."/>
            <person name="Tapia R."/>
            <person name="Lapidus A."/>
            <person name="Ivanova N."/>
            <person name="Hoff W.D."/>
        </authorList>
    </citation>
    <scope>NUCLEOTIDE SEQUENCE [LARGE SCALE GENOMIC DNA]</scope>
    <source>
        <strain evidence="2">DSM 244 / SL1</strain>
    </source>
</reference>
<dbReference type="OrthoDB" id="6358439at2"/>
<dbReference type="InterPro" id="IPR027417">
    <property type="entry name" value="P-loop_NTPase"/>
</dbReference>
<dbReference type="SUPFAM" id="SSF52540">
    <property type="entry name" value="P-loop containing nucleoside triphosphate hydrolases"/>
    <property type="match status" value="1"/>
</dbReference>
<proteinExistence type="predicted"/>
<evidence type="ECO:0008006" key="3">
    <source>
        <dbReference type="Google" id="ProtNLM"/>
    </source>
</evidence>
<evidence type="ECO:0000313" key="1">
    <source>
        <dbReference type="EMBL" id="ABM61553.1"/>
    </source>
</evidence>
<accession>A1WV41</accession>
<dbReference type="EMBL" id="CP000544">
    <property type="protein sequence ID" value="ABM61553.1"/>
    <property type="molecule type" value="Genomic_DNA"/>
</dbReference>
<protein>
    <recommendedName>
        <fullName evidence="3">Sulfotransferase domain-containing protein</fullName>
    </recommendedName>
</protein>
<reference evidence="2" key="1">
    <citation type="submission" date="2006-12" db="EMBL/GenBank/DDBJ databases">
        <title>Complete sequence of Halorhodospira halophila SL1.</title>
        <authorList>
            <consortium name="US DOE Joint Genome Institute"/>
            <person name="Copeland A."/>
            <person name="Lucas S."/>
            <person name="Lapidus A."/>
            <person name="Barry K."/>
            <person name="Detter J.C."/>
            <person name="Glavina del Rio T."/>
            <person name="Hammon N."/>
            <person name="Israni S."/>
            <person name="Dalin E."/>
            <person name="Tice H."/>
            <person name="Pitluck S."/>
            <person name="Saunders E."/>
            <person name="Brettin T."/>
            <person name="Bruce D."/>
            <person name="Han C."/>
            <person name="Tapia R."/>
            <person name="Schmutz J."/>
            <person name="Larimer F."/>
            <person name="Land M."/>
            <person name="Hauser L."/>
            <person name="Kyrpides N."/>
            <person name="Mikhailova N."/>
            <person name="Hoff W."/>
            <person name="Richardson P."/>
        </authorList>
    </citation>
    <scope>NUCLEOTIDE SEQUENCE [LARGE SCALE GENOMIC DNA]</scope>
    <source>
        <strain evidence="2">DSM 244 / SL1</strain>
    </source>
</reference>